<dbReference type="NCBIfam" id="NF003606">
    <property type="entry name" value="PRK05257.2-1"/>
    <property type="match status" value="1"/>
</dbReference>
<gene>
    <name evidence="8 9" type="primary">mqo</name>
    <name evidence="9" type="ORF">D4739_15920</name>
</gene>
<comment type="cofactor">
    <cofactor evidence="2 8">
        <name>FAD</name>
        <dbReference type="ChEBI" id="CHEBI:57692"/>
    </cofactor>
</comment>
<dbReference type="NCBIfam" id="NF003605">
    <property type="entry name" value="PRK05257.1-4"/>
    <property type="match status" value="1"/>
</dbReference>
<comment type="pathway">
    <text evidence="3 8">Carbohydrate metabolism; tricarboxylic acid cycle; oxaloacetate from (S)-malate (quinone route): step 1/1.</text>
</comment>
<proteinExistence type="inferred from homology"/>
<organism evidence="9 10">
    <name type="scientific">Nocardioides cavernaquae</name>
    <dbReference type="NCBI Taxonomy" id="2321396"/>
    <lineage>
        <taxon>Bacteria</taxon>
        <taxon>Bacillati</taxon>
        <taxon>Actinomycetota</taxon>
        <taxon>Actinomycetes</taxon>
        <taxon>Propionibacteriales</taxon>
        <taxon>Nocardioidaceae</taxon>
        <taxon>Nocardioides</taxon>
    </lineage>
</organism>
<dbReference type="SUPFAM" id="SSF51905">
    <property type="entry name" value="FAD/NAD(P)-binding domain"/>
    <property type="match status" value="1"/>
</dbReference>
<evidence type="ECO:0000256" key="2">
    <source>
        <dbReference type="ARBA" id="ARBA00001974"/>
    </source>
</evidence>
<keyword evidence="4 8" id="KW-0816">Tricarboxylic acid cycle</keyword>
<keyword evidence="5 8" id="KW-0285">Flavoprotein</keyword>
<dbReference type="PANTHER" id="PTHR43104">
    <property type="entry name" value="L-2-HYDROXYGLUTARATE DEHYDROGENASE, MITOCHONDRIAL"/>
    <property type="match status" value="1"/>
</dbReference>
<sequence length="508" mass="55510">MVHKRWVHTTTNQTLSGLHTTDVLLVGGGIMSATLASLISELEPTWSIRVLERLDRPARESSGPWNNAGTGHSALCELNYTPQDDDGTVDISKAVAVNEQFQVSRQLWSFLVESGRIPEPGAFIHPTPHMSFVWGADNVAYLRERHALLAAHPLFEGMEYSEDPAVIAGWAPLLMAGRTGDEPVAATYSVEGTDVDFGALTKLMLDSAAERGLRVDYNAEVAKVRRRRDSSDGLWEVSGKQDGERFTHHARFVFVGAGGQALTLLQKSGIPEIQGFGGFPVSGEFLRTSNPEIVARHHAKVYGKAAVGAPPMSVPHLDTRVVGGENSLMFGPYAGFSPRFLKHGSMFDLIRSIRWHNLLPMVQSGLKNIPLTVYLITQVIARRATKFAELQTFFPDADPADWEKVTAGQRVQVIRPDGVLQFGTELITHADGSIAGLLGASPGASTAAHVMLEVLERCFPDQWTEWQPRLRDIVPSHGVALAGDPEFARELQHRTAKMLGLDLSNAHA</sequence>
<dbReference type="HAMAP" id="MF_00212">
    <property type="entry name" value="MQO"/>
    <property type="match status" value="1"/>
</dbReference>
<dbReference type="AlphaFoldDB" id="A0A3A5HI32"/>
<dbReference type="RefSeq" id="WP_120061513.1">
    <property type="nucleotide sequence ID" value="NZ_QYRP01000002.1"/>
</dbReference>
<evidence type="ECO:0000313" key="9">
    <source>
        <dbReference type="EMBL" id="RJS47550.1"/>
    </source>
</evidence>
<dbReference type="NCBIfam" id="TIGR01320">
    <property type="entry name" value="mal_quin_oxido"/>
    <property type="match status" value="1"/>
</dbReference>
<comment type="catalytic activity">
    <reaction evidence="1 8">
        <text>(S)-malate + a quinone = a quinol + oxaloacetate</text>
        <dbReference type="Rhea" id="RHEA:46012"/>
        <dbReference type="ChEBI" id="CHEBI:15589"/>
        <dbReference type="ChEBI" id="CHEBI:16452"/>
        <dbReference type="ChEBI" id="CHEBI:24646"/>
        <dbReference type="ChEBI" id="CHEBI:132124"/>
        <dbReference type="EC" id="1.1.5.4"/>
    </reaction>
</comment>
<dbReference type="UniPathway" id="UPA00223">
    <property type="reaction ID" value="UER01008"/>
</dbReference>
<dbReference type="EMBL" id="QYRP01000002">
    <property type="protein sequence ID" value="RJS47550.1"/>
    <property type="molecule type" value="Genomic_DNA"/>
</dbReference>
<dbReference type="NCBIfam" id="NF009875">
    <property type="entry name" value="PRK13339.1"/>
    <property type="match status" value="1"/>
</dbReference>
<evidence type="ECO:0000256" key="5">
    <source>
        <dbReference type="ARBA" id="ARBA00022630"/>
    </source>
</evidence>
<evidence type="ECO:0000256" key="1">
    <source>
        <dbReference type="ARBA" id="ARBA00001139"/>
    </source>
</evidence>
<name>A0A3A5HI32_9ACTN</name>
<comment type="caution">
    <text evidence="9">The sequence shown here is derived from an EMBL/GenBank/DDBJ whole genome shotgun (WGS) entry which is preliminary data.</text>
</comment>
<dbReference type="Gene3D" id="3.30.9.10">
    <property type="entry name" value="D-Amino Acid Oxidase, subunit A, domain 2"/>
    <property type="match status" value="1"/>
</dbReference>
<dbReference type="OrthoDB" id="9763983at2"/>
<reference evidence="10" key="1">
    <citation type="submission" date="2018-09" db="EMBL/GenBank/DDBJ databases">
        <authorList>
            <person name="Zhu H."/>
        </authorList>
    </citation>
    <scope>NUCLEOTIDE SEQUENCE [LARGE SCALE GENOMIC DNA]</scope>
    <source>
        <strain evidence="10">K1W22B-1</strain>
    </source>
</reference>
<accession>A0A3A5HI32</accession>
<dbReference type="GO" id="GO:0047545">
    <property type="term" value="F:(S)-2-hydroxyglutarate dehydrogenase activity"/>
    <property type="evidence" value="ECO:0007669"/>
    <property type="project" value="TreeGrafter"/>
</dbReference>
<evidence type="ECO:0000256" key="4">
    <source>
        <dbReference type="ARBA" id="ARBA00022532"/>
    </source>
</evidence>
<comment type="similarity">
    <text evidence="8">Belongs to the MQO family.</text>
</comment>
<dbReference type="GO" id="GO:0006099">
    <property type="term" value="P:tricarboxylic acid cycle"/>
    <property type="evidence" value="ECO:0007669"/>
    <property type="project" value="UniProtKB-UniRule"/>
</dbReference>
<dbReference type="NCBIfam" id="NF003611">
    <property type="entry name" value="PRK05257.3-2"/>
    <property type="match status" value="1"/>
</dbReference>
<keyword evidence="6 8" id="KW-0274">FAD</keyword>
<dbReference type="InterPro" id="IPR036188">
    <property type="entry name" value="FAD/NAD-bd_sf"/>
</dbReference>
<dbReference type="EC" id="1.1.5.4" evidence="8"/>
<evidence type="ECO:0000256" key="8">
    <source>
        <dbReference type="HAMAP-Rule" id="MF_00212"/>
    </source>
</evidence>
<dbReference type="PANTHER" id="PTHR43104:SF2">
    <property type="entry name" value="L-2-HYDROXYGLUTARATE DEHYDROGENASE, MITOCHONDRIAL"/>
    <property type="match status" value="1"/>
</dbReference>
<protein>
    <recommendedName>
        <fullName evidence="8">Probable malate:quinone oxidoreductase</fullName>
        <ecNumber evidence="8">1.1.5.4</ecNumber>
    </recommendedName>
    <alternativeName>
        <fullName evidence="8">MQO</fullName>
    </alternativeName>
    <alternativeName>
        <fullName evidence="8">Malate dehydrogenase [quinone]</fullName>
    </alternativeName>
</protein>
<dbReference type="Gene3D" id="3.50.50.60">
    <property type="entry name" value="FAD/NAD(P)-binding domain"/>
    <property type="match status" value="1"/>
</dbReference>
<keyword evidence="7 8" id="KW-0560">Oxidoreductase</keyword>
<evidence type="ECO:0000256" key="3">
    <source>
        <dbReference type="ARBA" id="ARBA00005012"/>
    </source>
</evidence>
<dbReference type="InterPro" id="IPR006231">
    <property type="entry name" value="MQO"/>
</dbReference>
<evidence type="ECO:0000256" key="7">
    <source>
        <dbReference type="ARBA" id="ARBA00023002"/>
    </source>
</evidence>
<keyword evidence="10" id="KW-1185">Reference proteome</keyword>
<evidence type="ECO:0000313" key="10">
    <source>
        <dbReference type="Proteomes" id="UP000276542"/>
    </source>
</evidence>
<dbReference type="GO" id="GO:0008924">
    <property type="term" value="F:L-malate dehydrogenase (quinone) activity"/>
    <property type="evidence" value="ECO:0007669"/>
    <property type="project" value="UniProtKB-UniRule"/>
</dbReference>
<dbReference type="Pfam" id="PF06039">
    <property type="entry name" value="Mqo"/>
    <property type="match status" value="1"/>
</dbReference>
<dbReference type="Proteomes" id="UP000276542">
    <property type="component" value="Unassembled WGS sequence"/>
</dbReference>
<evidence type="ECO:0000256" key="6">
    <source>
        <dbReference type="ARBA" id="ARBA00022827"/>
    </source>
</evidence>